<comment type="caution">
    <text evidence="2">The sequence shown here is derived from an EMBL/GenBank/DDBJ whole genome shotgun (WGS) entry which is preliminary data.</text>
</comment>
<keyword evidence="1" id="KW-1133">Transmembrane helix</keyword>
<organism evidence="2 3">
    <name type="scientific">Pseudoloma neurophilia</name>
    <dbReference type="NCBI Taxonomy" id="146866"/>
    <lineage>
        <taxon>Eukaryota</taxon>
        <taxon>Fungi</taxon>
        <taxon>Fungi incertae sedis</taxon>
        <taxon>Microsporidia</taxon>
        <taxon>Pseudoloma</taxon>
    </lineage>
</organism>
<gene>
    <name evidence="2" type="ORF">M153_2100030559</name>
</gene>
<dbReference type="Proteomes" id="UP000051530">
    <property type="component" value="Unassembled WGS sequence"/>
</dbReference>
<keyword evidence="3" id="KW-1185">Reference proteome</keyword>
<dbReference type="VEuPathDB" id="MicrosporidiaDB:M153_2100030559"/>
<keyword evidence="1" id="KW-0472">Membrane</keyword>
<name>A0A0R0M1B9_9MICR</name>
<accession>A0A0R0M1B9</accession>
<dbReference type="AlphaFoldDB" id="A0A0R0M1B9"/>
<keyword evidence="1" id="KW-0812">Transmembrane</keyword>
<proteinExistence type="predicted"/>
<protein>
    <submittedName>
        <fullName evidence="2">Uncharacterized protein</fullName>
    </submittedName>
</protein>
<reference evidence="2 3" key="1">
    <citation type="submission" date="2015-07" db="EMBL/GenBank/DDBJ databases">
        <title>The genome of Pseudoloma neurophilia, a relevant intracellular parasite of the zebrafish.</title>
        <authorList>
            <person name="Ndikumana S."/>
            <person name="Pelin A."/>
            <person name="Sanders J."/>
            <person name="Corradi N."/>
        </authorList>
    </citation>
    <scope>NUCLEOTIDE SEQUENCE [LARGE SCALE GENOMIC DNA]</scope>
    <source>
        <strain evidence="2 3">MK1</strain>
    </source>
</reference>
<evidence type="ECO:0000313" key="2">
    <source>
        <dbReference type="EMBL" id="KRH95210.1"/>
    </source>
</evidence>
<dbReference type="EMBL" id="LGUB01000003">
    <property type="protein sequence ID" value="KRH95210.1"/>
    <property type="molecule type" value="Genomic_DNA"/>
</dbReference>
<feature type="transmembrane region" description="Helical" evidence="1">
    <location>
        <begin position="12"/>
        <end position="37"/>
    </location>
</feature>
<evidence type="ECO:0000256" key="1">
    <source>
        <dbReference type="SAM" id="Phobius"/>
    </source>
</evidence>
<sequence>MPLNIRKLKESIGIHLLFLLALTSAFLGVYITIYDLVGHDKGEKDPKYDEIPFDFSRNSIFSNIDEFEQNGLNMRHPSMAHTPILNSQDGKNAPYLFEISDLATAMNRLNNFATRVNSERARVLQMIFLKPKIQQEKKTEVPVRKRTVRS</sequence>
<evidence type="ECO:0000313" key="3">
    <source>
        <dbReference type="Proteomes" id="UP000051530"/>
    </source>
</evidence>